<comment type="caution">
    <text evidence="2">The sequence shown here is derived from an EMBL/GenBank/DDBJ whole genome shotgun (WGS) entry which is preliminary data.</text>
</comment>
<name>A0A316FGQ3_9GAMM</name>
<evidence type="ECO:0000256" key="1">
    <source>
        <dbReference type="SAM" id="Phobius"/>
    </source>
</evidence>
<sequence>MSCNHSLVDQYLFEYMDNTLEPSLCRAFEQSIDTCDHCRDLYYSALNTQKMQQNWQEQTPPDWHRTRFAAAGRKPARFNWFNGLSLASSTLAILLVLFRVEFISTGSGFTVSFGGSGTQQEVAQLVDEKFNQLAQRQISYIDNRFEEQKLQQVSDNQQMLNTLMLHNRQERRQDLNSLMASWLQQRDIDQNNLNQRVDYIVDNQIENNQYLNQVLKVSNE</sequence>
<protein>
    <submittedName>
        <fullName evidence="2">Uncharacterized protein</fullName>
    </submittedName>
</protein>
<accession>A0A316FGQ3</accession>
<dbReference type="Proteomes" id="UP000245790">
    <property type="component" value="Unassembled WGS sequence"/>
</dbReference>
<evidence type="ECO:0000313" key="2">
    <source>
        <dbReference type="EMBL" id="PWK47295.1"/>
    </source>
</evidence>
<organism evidence="2 3">
    <name type="scientific">Pleionea mediterranea</name>
    <dbReference type="NCBI Taxonomy" id="523701"/>
    <lineage>
        <taxon>Bacteria</taxon>
        <taxon>Pseudomonadati</taxon>
        <taxon>Pseudomonadota</taxon>
        <taxon>Gammaproteobacteria</taxon>
        <taxon>Oceanospirillales</taxon>
        <taxon>Pleioneaceae</taxon>
        <taxon>Pleionea</taxon>
    </lineage>
</organism>
<feature type="transmembrane region" description="Helical" evidence="1">
    <location>
        <begin position="80"/>
        <end position="98"/>
    </location>
</feature>
<dbReference type="AlphaFoldDB" id="A0A316FGQ3"/>
<keyword evidence="1" id="KW-0472">Membrane</keyword>
<keyword evidence="1" id="KW-0812">Transmembrane</keyword>
<evidence type="ECO:0000313" key="3">
    <source>
        <dbReference type="Proteomes" id="UP000245790"/>
    </source>
</evidence>
<keyword evidence="1" id="KW-1133">Transmembrane helix</keyword>
<reference evidence="2 3" key="1">
    <citation type="submission" date="2018-05" db="EMBL/GenBank/DDBJ databases">
        <title>Genomic Encyclopedia of Type Strains, Phase IV (KMG-IV): sequencing the most valuable type-strain genomes for metagenomic binning, comparative biology and taxonomic classification.</title>
        <authorList>
            <person name="Goeker M."/>
        </authorList>
    </citation>
    <scope>NUCLEOTIDE SEQUENCE [LARGE SCALE GENOMIC DNA]</scope>
    <source>
        <strain evidence="2 3">DSM 25350</strain>
    </source>
</reference>
<dbReference type="EMBL" id="QGGU01000011">
    <property type="protein sequence ID" value="PWK47295.1"/>
    <property type="molecule type" value="Genomic_DNA"/>
</dbReference>
<proteinExistence type="predicted"/>
<dbReference type="RefSeq" id="WP_109764548.1">
    <property type="nucleotide sequence ID" value="NZ_QGGU01000011.1"/>
</dbReference>
<gene>
    <name evidence="2" type="ORF">C8D97_11140</name>
</gene>
<keyword evidence="3" id="KW-1185">Reference proteome</keyword>
<dbReference type="OrthoDB" id="6194834at2"/>